<dbReference type="AlphaFoldDB" id="A0A4V1J0B0"/>
<dbReference type="EMBL" id="ML005006">
    <property type="protein sequence ID" value="RKP20929.1"/>
    <property type="molecule type" value="Genomic_DNA"/>
</dbReference>
<organism evidence="3 4">
    <name type="scientific">Rozella allomycis (strain CSF55)</name>
    <dbReference type="NCBI Taxonomy" id="988480"/>
    <lineage>
        <taxon>Eukaryota</taxon>
        <taxon>Fungi</taxon>
        <taxon>Fungi incertae sedis</taxon>
        <taxon>Cryptomycota</taxon>
        <taxon>Cryptomycota incertae sedis</taxon>
        <taxon>Rozella</taxon>
    </lineage>
</organism>
<proteinExistence type="predicted"/>
<feature type="compositionally biased region" description="Polar residues" evidence="1">
    <location>
        <begin position="154"/>
        <end position="172"/>
    </location>
</feature>
<evidence type="ECO:0000313" key="3">
    <source>
        <dbReference type="EMBL" id="RKP20929.1"/>
    </source>
</evidence>
<evidence type="ECO:0000313" key="4">
    <source>
        <dbReference type="Proteomes" id="UP000281549"/>
    </source>
</evidence>
<evidence type="ECO:0000256" key="2">
    <source>
        <dbReference type="SAM" id="SignalP"/>
    </source>
</evidence>
<name>A0A4V1J0B0_ROZAC</name>
<feature type="chain" id="PRO_5020452538" evidence="2">
    <location>
        <begin position="22"/>
        <end position="401"/>
    </location>
</feature>
<reference evidence="4" key="1">
    <citation type="journal article" date="2018" name="Nat. Microbiol.">
        <title>Leveraging single-cell genomics to expand the fungal tree of life.</title>
        <authorList>
            <person name="Ahrendt S.R."/>
            <person name="Quandt C.A."/>
            <person name="Ciobanu D."/>
            <person name="Clum A."/>
            <person name="Salamov A."/>
            <person name="Andreopoulos B."/>
            <person name="Cheng J.F."/>
            <person name="Woyke T."/>
            <person name="Pelin A."/>
            <person name="Henrissat B."/>
            <person name="Reynolds N.K."/>
            <person name="Benny G.L."/>
            <person name="Smith M.E."/>
            <person name="James T.Y."/>
            <person name="Grigoriev I.V."/>
        </authorList>
    </citation>
    <scope>NUCLEOTIDE SEQUENCE [LARGE SCALE GENOMIC DNA]</scope>
    <source>
        <strain evidence="4">CSF55</strain>
    </source>
</reference>
<protein>
    <submittedName>
        <fullName evidence="3">Uncharacterized protein</fullName>
    </submittedName>
</protein>
<gene>
    <name evidence="3" type="ORF">ROZALSC1DRAFT_27620</name>
</gene>
<feature type="signal peptide" evidence="2">
    <location>
        <begin position="1"/>
        <end position="21"/>
    </location>
</feature>
<evidence type="ECO:0000256" key="1">
    <source>
        <dbReference type="SAM" id="MobiDB-lite"/>
    </source>
</evidence>
<feature type="compositionally biased region" description="Basic and acidic residues" evidence="1">
    <location>
        <begin position="391"/>
        <end position="401"/>
    </location>
</feature>
<sequence length="401" mass="44270">MRTFPFLILASTLYALPAVSTSAPQIARVATRQLLQQRPRAAQITRNVVQRSMASTVSQQIASHHSFAPSPSVSSISSQVSRTPTQVIQVPQSHYTMQRGFSFSHPPEKSVLGRVNLEAIAKQHLPSLLQENKYSLNILESEPAKVVPQIQPNVQSKPITPTQPISSHSNEIGKTRSPIIVKSPIEPVLNKPALVTESHPLTNANKNSGLDHTTTQNQNIQESQKTNAIIENAATISVTKKSAPSTDRNFIEENKLQAKNSARVSVNEHISEGSKSLLNKKKGRDFIAENIRKATEVKRKSAPAAAAAKSNTDVPVKRVDKDSIPTKRNFIQENIDRVSANAKRTPSSSQIPRQANAESLRIDARKWDRDYIAENIKNVKPNAFKTPSSTRRPENGDIWRP</sequence>
<keyword evidence="2" id="KW-0732">Signal</keyword>
<feature type="region of interest" description="Disordered" evidence="1">
    <location>
        <begin position="380"/>
        <end position="401"/>
    </location>
</feature>
<accession>A0A4V1J0B0</accession>
<feature type="region of interest" description="Disordered" evidence="1">
    <location>
        <begin position="154"/>
        <end position="179"/>
    </location>
</feature>
<dbReference type="Proteomes" id="UP000281549">
    <property type="component" value="Unassembled WGS sequence"/>
</dbReference>